<feature type="transmembrane region" description="Helical" evidence="5">
    <location>
        <begin position="50"/>
        <end position="70"/>
    </location>
</feature>
<feature type="transmembrane region" description="Helical" evidence="5">
    <location>
        <begin position="111"/>
        <end position="130"/>
    </location>
</feature>
<gene>
    <name evidence="7" type="ORF">EIB74_07415</name>
</gene>
<feature type="transmembrane region" description="Helical" evidence="5">
    <location>
        <begin position="137"/>
        <end position="155"/>
    </location>
</feature>
<dbReference type="InterPro" id="IPR000620">
    <property type="entry name" value="EamA_dom"/>
</dbReference>
<feature type="transmembrane region" description="Helical" evidence="5">
    <location>
        <begin position="288"/>
        <end position="306"/>
    </location>
</feature>
<feature type="domain" description="EamA" evidence="6">
    <location>
        <begin position="169"/>
        <end position="305"/>
    </location>
</feature>
<evidence type="ECO:0000313" key="7">
    <source>
        <dbReference type="EMBL" id="AZI39798.1"/>
    </source>
</evidence>
<protein>
    <submittedName>
        <fullName evidence="7">Permease</fullName>
    </submittedName>
</protein>
<dbReference type="AlphaFoldDB" id="A0A3G8Y3A1"/>
<name>A0A3G8Y3A1_9FLAO</name>
<feature type="transmembrane region" description="Helical" evidence="5">
    <location>
        <begin position="263"/>
        <end position="282"/>
    </location>
</feature>
<reference evidence="8" key="1">
    <citation type="submission" date="2018-11" db="EMBL/GenBank/DDBJ databases">
        <title>Proposal to divide the Flavobacteriaceae and reorganize its genera based on Amino Acid Identity values calculated from whole genome sequences.</title>
        <authorList>
            <person name="Nicholson A.C."/>
            <person name="Gulvik C.A."/>
            <person name="Whitney A.M."/>
            <person name="Humrighouse B.W."/>
            <person name="Bell M."/>
            <person name="Holmes B."/>
            <person name="Steigerwalt A.B."/>
            <person name="Villarma A."/>
            <person name="Sheth M."/>
            <person name="Batra D."/>
            <person name="Pryor J."/>
            <person name="Bernardet J.-F."/>
            <person name="Hugo C."/>
            <person name="Kampfer P."/>
            <person name="Newman J.D."/>
            <person name="McQuiston J.R."/>
        </authorList>
    </citation>
    <scope>NUCLEOTIDE SEQUENCE [LARGE SCALE GENOMIC DNA]</scope>
    <source>
        <strain evidence="8">F5649</strain>
    </source>
</reference>
<feature type="transmembrane region" description="Helical" evidence="5">
    <location>
        <begin position="198"/>
        <end position="220"/>
    </location>
</feature>
<dbReference type="InterPro" id="IPR037185">
    <property type="entry name" value="EmrE-like"/>
</dbReference>
<evidence type="ECO:0000256" key="3">
    <source>
        <dbReference type="ARBA" id="ARBA00022989"/>
    </source>
</evidence>
<evidence type="ECO:0000256" key="2">
    <source>
        <dbReference type="ARBA" id="ARBA00022692"/>
    </source>
</evidence>
<dbReference type="EMBL" id="CP034161">
    <property type="protein sequence ID" value="AZI39798.1"/>
    <property type="molecule type" value="Genomic_DNA"/>
</dbReference>
<feature type="transmembrane region" description="Helical" evidence="5">
    <location>
        <begin position="167"/>
        <end position="186"/>
    </location>
</feature>
<dbReference type="GO" id="GO:0016020">
    <property type="term" value="C:membrane"/>
    <property type="evidence" value="ECO:0007669"/>
    <property type="project" value="UniProtKB-SubCell"/>
</dbReference>
<keyword evidence="4 5" id="KW-0472">Membrane</keyword>
<keyword evidence="2 5" id="KW-0812">Transmembrane</keyword>
<evidence type="ECO:0000256" key="4">
    <source>
        <dbReference type="ARBA" id="ARBA00023136"/>
    </source>
</evidence>
<evidence type="ECO:0000256" key="1">
    <source>
        <dbReference type="ARBA" id="ARBA00004141"/>
    </source>
</evidence>
<keyword evidence="8" id="KW-1185">Reference proteome</keyword>
<organism evidence="7 8">
    <name type="scientific">Epilithonimonas vandammei</name>
    <dbReference type="NCBI Taxonomy" id="2487072"/>
    <lineage>
        <taxon>Bacteria</taxon>
        <taxon>Pseudomonadati</taxon>
        <taxon>Bacteroidota</taxon>
        <taxon>Flavobacteriia</taxon>
        <taxon>Flavobacteriales</taxon>
        <taxon>Weeksellaceae</taxon>
        <taxon>Chryseobacterium group</taxon>
        <taxon>Epilithonimonas</taxon>
    </lineage>
</organism>
<evidence type="ECO:0000256" key="5">
    <source>
        <dbReference type="SAM" id="Phobius"/>
    </source>
</evidence>
<dbReference type="RefSeq" id="WP_124802004.1">
    <property type="nucleotide sequence ID" value="NZ_CP034161.1"/>
</dbReference>
<dbReference type="SUPFAM" id="SSF103481">
    <property type="entry name" value="Multidrug resistance efflux transporter EmrE"/>
    <property type="match status" value="2"/>
</dbReference>
<dbReference type="Proteomes" id="UP000281810">
    <property type="component" value="Chromosome"/>
</dbReference>
<feature type="transmembrane region" description="Helical" evidence="5">
    <location>
        <begin position="82"/>
        <end position="99"/>
    </location>
</feature>
<dbReference type="OrthoDB" id="9812547at2"/>
<dbReference type="PANTHER" id="PTHR32322">
    <property type="entry name" value="INNER MEMBRANE TRANSPORTER"/>
    <property type="match status" value="1"/>
</dbReference>
<evidence type="ECO:0000313" key="8">
    <source>
        <dbReference type="Proteomes" id="UP000281810"/>
    </source>
</evidence>
<feature type="transmembrane region" description="Helical" evidence="5">
    <location>
        <begin position="232"/>
        <end position="251"/>
    </location>
</feature>
<dbReference type="InterPro" id="IPR050638">
    <property type="entry name" value="AA-Vitamin_Transporters"/>
</dbReference>
<sequence>MRKSEVFEISLLLIFSGLNSKIIIAICIVAVVWGTTFLGIKIGVETVPPWFVAGFRQFLASLILLPILLFTKNLKWIGWKNFRIQLTLSSLLLIGANGLTTVAEKNLTSSLASLISALSPVFIFIGSIIIGMEKFTIRTLIGLLMGFFGVVFIFWDGLSELANPDYRNGLIVMILALLCWAIGTIYTKKLHVQNNNLFLNLFYQFAWAGIVQLILAFTFFDTIDVSAWSVKSISAIIYLAIFGSVLAFFAYNYLLKTLLPTQVSILSYVNTIISIFLSWLILGETISAKFIIATALIISGVFIINYKPGMLKSRIIRKCIRACLNLYQK</sequence>
<dbReference type="PANTHER" id="PTHR32322:SF14">
    <property type="entry name" value="PROTEIN PAGO"/>
    <property type="match status" value="1"/>
</dbReference>
<dbReference type="Pfam" id="PF00892">
    <property type="entry name" value="EamA"/>
    <property type="match status" value="2"/>
</dbReference>
<evidence type="ECO:0000259" key="6">
    <source>
        <dbReference type="Pfam" id="PF00892"/>
    </source>
</evidence>
<feature type="domain" description="EamA" evidence="6">
    <location>
        <begin position="21"/>
        <end position="154"/>
    </location>
</feature>
<accession>A0A3G8Y3A1</accession>
<keyword evidence="3 5" id="KW-1133">Transmembrane helix</keyword>
<comment type="subcellular location">
    <subcellularLocation>
        <location evidence="1">Membrane</location>
        <topology evidence="1">Multi-pass membrane protein</topology>
    </subcellularLocation>
</comment>
<proteinExistence type="predicted"/>
<feature type="transmembrane region" description="Helical" evidence="5">
    <location>
        <begin position="12"/>
        <end position="38"/>
    </location>
</feature>